<dbReference type="NCBIfam" id="TIGR04294">
    <property type="entry name" value="pre_pil_HX9DG"/>
    <property type="match status" value="1"/>
</dbReference>
<dbReference type="PANTHER" id="PTHR30093:SF2">
    <property type="entry name" value="TYPE II SECRETION SYSTEM PROTEIN H"/>
    <property type="match status" value="1"/>
</dbReference>
<gene>
    <name evidence="4" type="primary">xcpT_14</name>
    <name evidence="4" type="ORF">KOR34_23010</name>
</gene>
<dbReference type="InterPro" id="IPR012902">
    <property type="entry name" value="N_methyl_site"/>
</dbReference>
<keyword evidence="2" id="KW-1133">Transmembrane helix</keyword>
<reference evidence="4 5" key="1">
    <citation type="submission" date="2019-02" db="EMBL/GenBank/DDBJ databases">
        <title>Deep-cultivation of Planctomycetes and their phenomic and genomic characterization uncovers novel biology.</title>
        <authorList>
            <person name="Wiegand S."/>
            <person name="Jogler M."/>
            <person name="Boedeker C."/>
            <person name="Pinto D."/>
            <person name="Vollmers J."/>
            <person name="Rivas-Marin E."/>
            <person name="Kohn T."/>
            <person name="Peeters S.H."/>
            <person name="Heuer A."/>
            <person name="Rast P."/>
            <person name="Oberbeckmann S."/>
            <person name="Bunk B."/>
            <person name="Jeske O."/>
            <person name="Meyerdierks A."/>
            <person name="Storesund J.E."/>
            <person name="Kallscheuer N."/>
            <person name="Luecker S."/>
            <person name="Lage O.M."/>
            <person name="Pohl T."/>
            <person name="Merkel B.J."/>
            <person name="Hornburger P."/>
            <person name="Mueller R.-W."/>
            <person name="Bruemmer F."/>
            <person name="Labrenz M."/>
            <person name="Spormann A.M."/>
            <person name="Op Den Camp H."/>
            <person name="Overmann J."/>
            <person name="Amann R."/>
            <person name="Jetten M.S.M."/>
            <person name="Mascher T."/>
            <person name="Medema M.H."/>
            <person name="Devos D.P."/>
            <person name="Kaster A.-K."/>
            <person name="Ovreas L."/>
            <person name="Rohde M."/>
            <person name="Galperin M.Y."/>
            <person name="Jogler C."/>
        </authorList>
    </citation>
    <scope>NUCLEOTIDE SEQUENCE [LARGE SCALE GENOMIC DNA]</scope>
    <source>
        <strain evidence="4 5">KOR34</strain>
    </source>
</reference>
<dbReference type="NCBIfam" id="TIGR02532">
    <property type="entry name" value="IV_pilin_GFxxxE"/>
    <property type="match status" value="1"/>
</dbReference>
<keyword evidence="5" id="KW-1185">Reference proteome</keyword>
<evidence type="ECO:0000259" key="3">
    <source>
        <dbReference type="Pfam" id="PF07596"/>
    </source>
</evidence>
<feature type="compositionally biased region" description="Polar residues" evidence="1">
    <location>
        <begin position="94"/>
        <end position="113"/>
    </location>
</feature>
<evidence type="ECO:0000313" key="5">
    <source>
        <dbReference type="Proteomes" id="UP000316714"/>
    </source>
</evidence>
<proteinExistence type="predicted"/>
<protein>
    <submittedName>
        <fullName evidence="4">Type II secretion system protein G</fullName>
    </submittedName>
</protein>
<dbReference type="SUPFAM" id="SSF54523">
    <property type="entry name" value="Pili subunits"/>
    <property type="match status" value="1"/>
</dbReference>
<dbReference type="OrthoDB" id="255848at2"/>
<feature type="domain" description="DUF1559" evidence="3">
    <location>
        <begin position="47"/>
        <end position="370"/>
    </location>
</feature>
<dbReference type="Pfam" id="PF07963">
    <property type="entry name" value="N_methyl"/>
    <property type="match status" value="1"/>
</dbReference>
<dbReference type="PANTHER" id="PTHR30093">
    <property type="entry name" value="GENERAL SECRETION PATHWAY PROTEIN G"/>
    <property type="match status" value="1"/>
</dbReference>
<organism evidence="4 5">
    <name type="scientific">Posidoniimonas corsicana</name>
    <dbReference type="NCBI Taxonomy" id="1938618"/>
    <lineage>
        <taxon>Bacteria</taxon>
        <taxon>Pseudomonadati</taxon>
        <taxon>Planctomycetota</taxon>
        <taxon>Planctomycetia</taxon>
        <taxon>Pirellulales</taxon>
        <taxon>Lacipirellulaceae</taxon>
        <taxon>Posidoniimonas</taxon>
    </lineage>
</organism>
<feature type="region of interest" description="Disordered" evidence="1">
    <location>
        <begin position="93"/>
        <end position="114"/>
    </location>
</feature>
<accession>A0A5C5VI39</accession>
<dbReference type="InterPro" id="IPR045584">
    <property type="entry name" value="Pilin-like"/>
</dbReference>
<evidence type="ECO:0000313" key="4">
    <source>
        <dbReference type="EMBL" id="TWT37352.1"/>
    </source>
</evidence>
<evidence type="ECO:0000256" key="1">
    <source>
        <dbReference type="SAM" id="MobiDB-lite"/>
    </source>
</evidence>
<dbReference type="InterPro" id="IPR011453">
    <property type="entry name" value="DUF1559"/>
</dbReference>
<dbReference type="Gene3D" id="3.30.700.10">
    <property type="entry name" value="Glycoprotein, Type 4 Pilin"/>
    <property type="match status" value="1"/>
</dbReference>
<keyword evidence="2" id="KW-0472">Membrane</keyword>
<dbReference type="EMBL" id="SIHJ01000001">
    <property type="protein sequence ID" value="TWT37352.1"/>
    <property type="molecule type" value="Genomic_DNA"/>
</dbReference>
<evidence type="ECO:0000256" key="2">
    <source>
        <dbReference type="SAM" id="Phobius"/>
    </source>
</evidence>
<dbReference type="InterPro" id="IPR027558">
    <property type="entry name" value="Pre_pil_HX9DG_C"/>
</dbReference>
<dbReference type="Proteomes" id="UP000316714">
    <property type="component" value="Unassembled WGS sequence"/>
</dbReference>
<comment type="caution">
    <text evidence="4">The sequence shown here is derived from an EMBL/GenBank/DDBJ whole genome shotgun (WGS) entry which is preliminary data.</text>
</comment>
<feature type="transmembrane region" description="Helical" evidence="2">
    <location>
        <begin position="20"/>
        <end position="46"/>
    </location>
</feature>
<dbReference type="Pfam" id="PF07596">
    <property type="entry name" value="SBP_bac_10"/>
    <property type="match status" value="1"/>
</dbReference>
<sequence length="391" mass="42405">MRTVSTKRPKESVRCAHSDLRGFTLVELLVVIAIIGVLIALLLPAVQSARESARRTQCKNQLKQIGLAMQNHVSSLSVFPTGGDGYNPDIRNYLSGTDTSNPANSSGTPNGPNKQGLGWGYQILPYLEENSLKDITSMSRLASTKVALYFCPSRRSTAISSAFSPAAGGIQIPYLLTDYAAAYPVTYLSPTRSAARQITPVPWSDPSINVVYSRIYNAFMYGRVEGGVSTPVRPADNYICDGVIVRTPWRWRQQTFARGVSRAVKPAKIVDGLSKTLLVSEKLVRTDLYEGGSWSDDLGWADGWDPDQIRTTGLQPLRDDDPFCYGARQNWCGGVPPGHNDVFAFGSAHPGGINAVLCDGSVRQINYDVDVVLFNVLGGRNDAGVTAGLNL</sequence>
<dbReference type="AlphaFoldDB" id="A0A5C5VI39"/>
<name>A0A5C5VI39_9BACT</name>
<dbReference type="PROSITE" id="PS00409">
    <property type="entry name" value="PROKAR_NTER_METHYL"/>
    <property type="match status" value="1"/>
</dbReference>
<keyword evidence="2" id="KW-0812">Transmembrane</keyword>